<dbReference type="RefSeq" id="WP_145170085.1">
    <property type="nucleotide sequence ID" value="NZ_CP036525.1"/>
</dbReference>
<sequence length="258" mass="28890">MPSALAIAAHPDDIEFLFAGTMLHLAKRGWDLHYMNCCDGSRGSTTMKLDECAEARLVESKNACDVLGAKFYPPIYRDMEAAYTTEHLAKVAAVVRQAKPSIVLTHSPIDYMEDHEVACRLAVSAAFAHGMPNFESDPPTPVYMDPVTVYHGQPVHNRIPTGEWVIPHLFVDVTTVMEQKIESLACHVSQKQWLDESQGMDSYLETGRQVGREVGKMSGRFEYAEGWRRREHWGFCDADDDPLTEALADIIVDTRSDS</sequence>
<gene>
    <name evidence="1" type="primary">galB_1</name>
    <name evidence="1" type="ORF">K227x_28550</name>
</gene>
<protein>
    <submittedName>
        <fullName evidence="1">4-oxalmesaconate hydratase</fullName>
        <ecNumber evidence="1">4.2.1.83</ecNumber>
    </submittedName>
</protein>
<dbReference type="GO" id="GO:0016811">
    <property type="term" value="F:hydrolase activity, acting on carbon-nitrogen (but not peptide) bonds, in linear amides"/>
    <property type="evidence" value="ECO:0007669"/>
    <property type="project" value="TreeGrafter"/>
</dbReference>
<dbReference type="Pfam" id="PF02585">
    <property type="entry name" value="PIG-L"/>
    <property type="match status" value="1"/>
</dbReference>
<organism evidence="1 2">
    <name type="scientific">Rubripirellula lacrimiformis</name>
    <dbReference type="NCBI Taxonomy" id="1930273"/>
    <lineage>
        <taxon>Bacteria</taxon>
        <taxon>Pseudomonadati</taxon>
        <taxon>Planctomycetota</taxon>
        <taxon>Planctomycetia</taxon>
        <taxon>Pirellulales</taxon>
        <taxon>Pirellulaceae</taxon>
        <taxon>Rubripirellula</taxon>
    </lineage>
</organism>
<keyword evidence="2" id="KW-1185">Reference proteome</keyword>
<reference evidence="1 2" key="1">
    <citation type="submission" date="2019-02" db="EMBL/GenBank/DDBJ databases">
        <title>Deep-cultivation of Planctomycetes and their phenomic and genomic characterization uncovers novel biology.</title>
        <authorList>
            <person name="Wiegand S."/>
            <person name="Jogler M."/>
            <person name="Boedeker C."/>
            <person name="Pinto D."/>
            <person name="Vollmers J."/>
            <person name="Rivas-Marin E."/>
            <person name="Kohn T."/>
            <person name="Peeters S.H."/>
            <person name="Heuer A."/>
            <person name="Rast P."/>
            <person name="Oberbeckmann S."/>
            <person name="Bunk B."/>
            <person name="Jeske O."/>
            <person name="Meyerdierks A."/>
            <person name="Storesund J.E."/>
            <person name="Kallscheuer N."/>
            <person name="Luecker S."/>
            <person name="Lage O.M."/>
            <person name="Pohl T."/>
            <person name="Merkel B.J."/>
            <person name="Hornburger P."/>
            <person name="Mueller R.-W."/>
            <person name="Bruemmer F."/>
            <person name="Labrenz M."/>
            <person name="Spormann A.M."/>
            <person name="Op den Camp H."/>
            <person name="Overmann J."/>
            <person name="Amann R."/>
            <person name="Jetten M.S.M."/>
            <person name="Mascher T."/>
            <person name="Medema M.H."/>
            <person name="Devos D.P."/>
            <person name="Kaster A.-K."/>
            <person name="Ovreas L."/>
            <person name="Rohde M."/>
            <person name="Galperin M.Y."/>
            <person name="Jogler C."/>
        </authorList>
    </citation>
    <scope>NUCLEOTIDE SEQUENCE [LARGE SCALE GENOMIC DNA]</scope>
    <source>
        <strain evidence="1 2">K22_7</strain>
    </source>
</reference>
<evidence type="ECO:0000313" key="1">
    <source>
        <dbReference type="EMBL" id="QDT04464.1"/>
    </source>
</evidence>
<evidence type="ECO:0000313" key="2">
    <source>
        <dbReference type="Proteomes" id="UP000318538"/>
    </source>
</evidence>
<dbReference type="InterPro" id="IPR024078">
    <property type="entry name" value="LmbE-like_dom_sf"/>
</dbReference>
<dbReference type="EMBL" id="CP036525">
    <property type="protein sequence ID" value="QDT04464.1"/>
    <property type="molecule type" value="Genomic_DNA"/>
</dbReference>
<dbReference type="GO" id="GO:0047584">
    <property type="term" value="F:4-oxalmesaconate hydratase activity"/>
    <property type="evidence" value="ECO:0007669"/>
    <property type="project" value="UniProtKB-EC"/>
</dbReference>
<name>A0A517NBF3_9BACT</name>
<dbReference type="Proteomes" id="UP000318538">
    <property type="component" value="Chromosome"/>
</dbReference>
<dbReference type="PANTHER" id="PTHR12993:SF30">
    <property type="entry name" value="N-ACETYL-ALPHA-D-GLUCOSAMINYL L-MALATE DEACETYLASE 1"/>
    <property type="match status" value="1"/>
</dbReference>
<dbReference type="EC" id="4.2.1.83" evidence="1"/>
<dbReference type="InterPro" id="IPR003737">
    <property type="entry name" value="GlcNAc_PI_deacetylase-related"/>
</dbReference>
<dbReference type="PANTHER" id="PTHR12993">
    <property type="entry name" value="N-ACETYLGLUCOSAMINYL-PHOSPHATIDYLINOSITOL DE-N-ACETYLASE-RELATED"/>
    <property type="match status" value="1"/>
</dbReference>
<accession>A0A517NBF3</accession>
<dbReference type="SUPFAM" id="SSF102588">
    <property type="entry name" value="LmbE-like"/>
    <property type="match status" value="1"/>
</dbReference>
<dbReference type="KEGG" id="rlc:K227x_28550"/>
<dbReference type="Gene3D" id="3.40.50.10320">
    <property type="entry name" value="LmbE-like"/>
    <property type="match status" value="1"/>
</dbReference>
<keyword evidence="1" id="KW-0456">Lyase</keyword>
<dbReference type="OrthoDB" id="9790023at2"/>
<proteinExistence type="predicted"/>
<dbReference type="AlphaFoldDB" id="A0A517NBF3"/>